<name>A0AAV9PZZ5_9PEZI</name>
<protein>
    <submittedName>
        <fullName evidence="2">Uncharacterized protein</fullName>
    </submittedName>
</protein>
<evidence type="ECO:0000313" key="2">
    <source>
        <dbReference type="EMBL" id="KAK5532386.1"/>
    </source>
</evidence>
<reference evidence="2 3" key="1">
    <citation type="submission" date="2023-06" db="EMBL/GenBank/DDBJ databases">
        <title>Black Yeasts Isolated from many extreme environments.</title>
        <authorList>
            <person name="Coleine C."/>
            <person name="Stajich J.E."/>
            <person name="Selbmann L."/>
        </authorList>
    </citation>
    <scope>NUCLEOTIDE SEQUENCE [LARGE SCALE GENOMIC DNA]</scope>
    <source>
        <strain evidence="2 3">CCFEE 5887</strain>
    </source>
</reference>
<comment type="caution">
    <text evidence="2">The sequence shown here is derived from an EMBL/GenBank/DDBJ whole genome shotgun (WGS) entry which is preliminary data.</text>
</comment>
<dbReference type="AlphaFoldDB" id="A0AAV9PZZ5"/>
<organism evidence="2 3">
    <name type="scientific">Vermiconidia calcicola</name>
    <dbReference type="NCBI Taxonomy" id="1690605"/>
    <lineage>
        <taxon>Eukaryota</taxon>
        <taxon>Fungi</taxon>
        <taxon>Dikarya</taxon>
        <taxon>Ascomycota</taxon>
        <taxon>Pezizomycotina</taxon>
        <taxon>Dothideomycetes</taxon>
        <taxon>Dothideomycetidae</taxon>
        <taxon>Mycosphaerellales</taxon>
        <taxon>Extremaceae</taxon>
        <taxon>Vermiconidia</taxon>
    </lineage>
</organism>
<feature type="compositionally biased region" description="Polar residues" evidence="1">
    <location>
        <begin position="256"/>
        <end position="271"/>
    </location>
</feature>
<gene>
    <name evidence="2" type="ORF">LTR25_007919</name>
</gene>
<dbReference type="Proteomes" id="UP001345827">
    <property type="component" value="Unassembled WGS sequence"/>
</dbReference>
<evidence type="ECO:0000313" key="3">
    <source>
        <dbReference type="Proteomes" id="UP001345827"/>
    </source>
</evidence>
<proteinExistence type="predicted"/>
<feature type="region of interest" description="Disordered" evidence="1">
    <location>
        <begin position="209"/>
        <end position="278"/>
    </location>
</feature>
<sequence>MATILTVDQGPNVLQLNVVAAINSAQLKGRGKTAKVDQVMGNKVHIYEHTSSYNAISHKSPQGLQCLKALFSEYDSSNPSRIKLNDLFTDDFHDNTNGSDRNTGRDETIDAIISSRAKCTRHQIDLKHAWCLENSGSSQTVFFEAVRFMYLDGDSDWTRIPLSGRIEVRVKENKFSLKDAIAQISSRRMTSDTSQLMRKEMWRASMPLSPAEMSTPGLHPSNSQLAQPKVSELPAARTLSSIDNEPLPDYRKSQSSKDASTRTPTVTSGSSVDAVEKP</sequence>
<keyword evidence="3" id="KW-1185">Reference proteome</keyword>
<evidence type="ECO:0000256" key="1">
    <source>
        <dbReference type="SAM" id="MobiDB-lite"/>
    </source>
</evidence>
<dbReference type="EMBL" id="JAXLQG010000015">
    <property type="protein sequence ID" value="KAK5532386.1"/>
    <property type="molecule type" value="Genomic_DNA"/>
</dbReference>
<accession>A0AAV9PZZ5</accession>